<evidence type="ECO:0000313" key="4">
    <source>
        <dbReference type="Proteomes" id="UP000030700"/>
    </source>
</evidence>
<feature type="transmembrane region" description="Helical" evidence="1">
    <location>
        <begin position="149"/>
        <end position="170"/>
    </location>
</feature>
<feature type="transmembrane region" description="Helical" evidence="1">
    <location>
        <begin position="200"/>
        <end position="220"/>
    </location>
</feature>
<gene>
    <name evidence="3" type="ORF">U14_01973</name>
</gene>
<keyword evidence="3" id="KW-0645">Protease</keyword>
<feature type="transmembrane region" description="Helical" evidence="1">
    <location>
        <begin position="5"/>
        <end position="25"/>
    </location>
</feature>
<feature type="transmembrane region" description="Helical" evidence="1">
    <location>
        <begin position="176"/>
        <end position="193"/>
    </location>
</feature>
<sequence length="223" mass="25572">MKKSFLPYLVPFAAFLILTYVGAYSGQHGVYIFYAIKTLVVGGLLYYYYSRGSYPELQWKCSWIAILVGILVFIIWVAPDEASRRFGGDWLRFIKLGKDDQFTPYQYGVGMLAWLIIAVRLIGAVIVVPVFEELFWRSFALRWLINDDFLSVPVGAFTWLSFAIVTLGFGFEHHEWLVGLLAGVLYAALLYKMKNLFDCVLAHAVTNLLLGIYVLSTQQWHLW</sequence>
<proteinExistence type="predicted"/>
<dbReference type="Pfam" id="PF02517">
    <property type="entry name" value="Rce1-like"/>
    <property type="match status" value="1"/>
</dbReference>
<feature type="domain" description="CAAX prenyl protease 2/Lysostaphin resistance protein A-like" evidence="2">
    <location>
        <begin position="118"/>
        <end position="209"/>
    </location>
</feature>
<protein>
    <submittedName>
        <fullName evidence="3">CAAX prenyl protease-related protein</fullName>
    </submittedName>
</protein>
<dbReference type="STRING" id="1499966.U14_01973"/>
<dbReference type="GO" id="GO:0006508">
    <property type="term" value="P:proteolysis"/>
    <property type="evidence" value="ECO:0007669"/>
    <property type="project" value="UniProtKB-KW"/>
</dbReference>
<dbReference type="InterPro" id="IPR014346">
    <property type="entry name" value="Prenyl_protease-related"/>
</dbReference>
<dbReference type="InterPro" id="IPR003675">
    <property type="entry name" value="Rce1/LyrA-like_dom"/>
</dbReference>
<feature type="transmembrane region" description="Helical" evidence="1">
    <location>
        <begin position="31"/>
        <end position="49"/>
    </location>
</feature>
<keyword evidence="3" id="KW-0378">Hydrolase</keyword>
<evidence type="ECO:0000256" key="1">
    <source>
        <dbReference type="SAM" id="Phobius"/>
    </source>
</evidence>
<dbReference type="Proteomes" id="UP000030700">
    <property type="component" value="Unassembled WGS sequence"/>
</dbReference>
<name>A0A0S6VYU7_9BACT</name>
<dbReference type="GO" id="GO:0004175">
    <property type="term" value="F:endopeptidase activity"/>
    <property type="evidence" value="ECO:0007669"/>
    <property type="project" value="UniProtKB-ARBA"/>
</dbReference>
<evidence type="ECO:0000313" key="3">
    <source>
        <dbReference type="EMBL" id="GAK50739.1"/>
    </source>
</evidence>
<dbReference type="NCBIfam" id="TIGR03008">
    <property type="entry name" value="pepcterm_CAAX"/>
    <property type="match status" value="1"/>
</dbReference>
<feature type="transmembrane region" description="Helical" evidence="1">
    <location>
        <begin position="61"/>
        <end position="78"/>
    </location>
</feature>
<keyword evidence="1" id="KW-1133">Transmembrane helix</keyword>
<dbReference type="AlphaFoldDB" id="A0A0S6VYU7"/>
<keyword evidence="1" id="KW-0472">Membrane</keyword>
<reference evidence="3" key="1">
    <citation type="journal article" date="2015" name="PeerJ">
        <title>First genomic representation of candidate bacterial phylum KSB3 points to enhanced environmental sensing as a trigger of wastewater bulking.</title>
        <authorList>
            <person name="Sekiguchi Y."/>
            <person name="Ohashi A."/>
            <person name="Parks D.H."/>
            <person name="Yamauchi T."/>
            <person name="Tyson G.W."/>
            <person name="Hugenholtz P."/>
        </authorList>
    </citation>
    <scope>NUCLEOTIDE SEQUENCE [LARGE SCALE GENOMIC DNA]</scope>
</reference>
<dbReference type="GO" id="GO:0080120">
    <property type="term" value="P:CAAX-box protein maturation"/>
    <property type="evidence" value="ECO:0007669"/>
    <property type="project" value="UniProtKB-ARBA"/>
</dbReference>
<accession>A0A0S6VYU7</accession>
<keyword evidence="1" id="KW-0812">Transmembrane</keyword>
<dbReference type="HOGENOM" id="CLU_078735_0_0_0"/>
<dbReference type="EMBL" id="DF820456">
    <property type="protein sequence ID" value="GAK50739.1"/>
    <property type="molecule type" value="Genomic_DNA"/>
</dbReference>
<organism evidence="3">
    <name type="scientific">Candidatus Moduliflexus flocculans</name>
    <dbReference type="NCBI Taxonomy" id="1499966"/>
    <lineage>
        <taxon>Bacteria</taxon>
        <taxon>Candidatus Moduliflexota</taxon>
        <taxon>Candidatus Moduliflexia</taxon>
        <taxon>Candidatus Moduliflexales</taxon>
        <taxon>Candidatus Moduliflexaceae</taxon>
    </lineage>
</organism>
<feature type="transmembrane region" description="Helical" evidence="1">
    <location>
        <begin position="105"/>
        <end position="128"/>
    </location>
</feature>
<evidence type="ECO:0000259" key="2">
    <source>
        <dbReference type="Pfam" id="PF02517"/>
    </source>
</evidence>
<keyword evidence="4" id="KW-1185">Reference proteome</keyword>